<protein>
    <submittedName>
        <fullName evidence="3">UDP-glucose 4-epimerase</fullName>
    </submittedName>
</protein>
<dbReference type="Gene3D" id="3.90.25.10">
    <property type="entry name" value="UDP-galactose 4-epimerase, domain 1"/>
    <property type="match status" value="1"/>
</dbReference>
<dbReference type="EMBL" id="FTNC01000028">
    <property type="protein sequence ID" value="SIR46601.1"/>
    <property type="molecule type" value="Genomic_DNA"/>
</dbReference>
<organism evidence="3 4">
    <name type="scientific">Halanaerobium kushneri</name>
    <dbReference type="NCBI Taxonomy" id="56779"/>
    <lineage>
        <taxon>Bacteria</taxon>
        <taxon>Bacillati</taxon>
        <taxon>Bacillota</taxon>
        <taxon>Clostridia</taxon>
        <taxon>Halanaerobiales</taxon>
        <taxon>Halanaerobiaceae</taxon>
        <taxon>Halanaerobium</taxon>
    </lineage>
</organism>
<reference evidence="4" key="1">
    <citation type="submission" date="2017-01" db="EMBL/GenBank/DDBJ databases">
        <authorList>
            <person name="Varghese N."/>
            <person name="Submissions S."/>
        </authorList>
    </citation>
    <scope>NUCLEOTIDE SEQUENCE [LARGE SCALE GENOMIC DNA]</scope>
    <source>
        <strain evidence="4">ATCC 700103</strain>
    </source>
</reference>
<dbReference type="OrthoDB" id="9811743at2"/>
<dbReference type="Proteomes" id="UP000185669">
    <property type="component" value="Unassembled WGS sequence"/>
</dbReference>
<evidence type="ECO:0000313" key="4">
    <source>
        <dbReference type="Proteomes" id="UP000185669"/>
    </source>
</evidence>
<dbReference type="PRINTS" id="PR01713">
    <property type="entry name" value="NUCEPIMERASE"/>
</dbReference>
<dbReference type="Pfam" id="PF01370">
    <property type="entry name" value="Epimerase"/>
    <property type="match status" value="1"/>
</dbReference>
<dbReference type="RefSeq" id="WP_076545952.1">
    <property type="nucleotide sequence ID" value="NZ_FTNC01000028.1"/>
</dbReference>
<feature type="domain" description="NAD-dependent epimerase/dehydratase" evidence="2">
    <location>
        <begin position="4"/>
        <end position="241"/>
    </location>
</feature>
<dbReference type="InterPro" id="IPR036291">
    <property type="entry name" value="NAD(P)-bd_dom_sf"/>
</dbReference>
<evidence type="ECO:0000259" key="2">
    <source>
        <dbReference type="Pfam" id="PF01370"/>
    </source>
</evidence>
<dbReference type="AlphaFoldDB" id="A0A1N7B5F3"/>
<keyword evidence="4" id="KW-1185">Reference proteome</keyword>
<proteinExistence type="predicted"/>
<name>A0A1N7B5F3_9FIRM</name>
<evidence type="ECO:0000256" key="1">
    <source>
        <dbReference type="ARBA" id="ARBA00023027"/>
    </source>
</evidence>
<dbReference type="SUPFAM" id="SSF51735">
    <property type="entry name" value="NAD(P)-binding Rossmann-fold domains"/>
    <property type="match status" value="1"/>
</dbReference>
<sequence length="314" mass="35785">MKSLVTGTAGFIGSTLTEKLLKKGHQVIGVDCFINYYARSLKENNMSSFIEHENFTLIEENLNDLDLKELLKDVDYIFHQAAQAGVRSSWGEDFEIYTHNNIMGTQRLLEASKESDIKKFVYASSSSVYGDTDQLPMKETNRLQPVSPYGVSKLAGENLCYLYYKNFNVPTVSLRYFTVFGERQRPDMAFHIFIKAILQDKKLTIFGDGKQSRNFTHVQDIVKANILAAESDFSGEIFNIGGDGKRVVLNEAIDLMEEIIGKKANREYQKVVKGDVKHTSADTSKAKEMLEYEPEVKFEEGLEREVEFLKNLYQ</sequence>
<dbReference type="PANTHER" id="PTHR43574">
    <property type="entry name" value="EPIMERASE-RELATED"/>
    <property type="match status" value="1"/>
</dbReference>
<dbReference type="STRING" id="56779.SAMN05421834_12826"/>
<dbReference type="Gene3D" id="3.40.50.720">
    <property type="entry name" value="NAD(P)-binding Rossmann-like Domain"/>
    <property type="match status" value="1"/>
</dbReference>
<keyword evidence="1" id="KW-0520">NAD</keyword>
<dbReference type="InterPro" id="IPR001509">
    <property type="entry name" value="Epimerase_deHydtase"/>
</dbReference>
<accession>A0A1N7B5F3</accession>
<evidence type="ECO:0000313" key="3">
    <source>
        <dbReference type="EMBL" id="SIR46601.1"/>
    </source>
</evidence>
<gene>
    <name evidence="3" type="ORF">SAMN05421834_12826</name>
</gene>